<dbReference type="STRING" id="1802389.A3C17_02090"/>
<proteinExistence type="inferred from homology"/>
<dbReference type="GO" id="GO:0032153">
    <property type="term" value="C:cell division site"/>
    <property type="evidence" value="ECO:0007669"/>
    <property type="project" value="UniProtKB-UniRule"/>
</dbReference>
<dbReference type="EMBL" id="MGDX01000039">
    <property type="protein sequence ID" value="OGL69969.1"/>
    <property type="molecule type" value="Genomic_DNA"/>
</dbReference>
<dbReference type="Gene3D" id="3.30.420.40">
    <property type="match status" value="1"/>
</dbReference>
<comment type="subunit">
    <text evidence="5">Self-interacts. Interacts with FtsZ.</text>
</comment>
<dbReference type="InterPro" id="IPR050696">
    <property type="entry name" value="FtsA/MreB"/>
</dbReference>
<dbReference type="Pfam" id="PF02491">
    <property type="entry name" value="SHS2_FTSA"/>
    <property type="match status" value="1"/>
</dbReference>
<dbReference type="PANTHER" id="PTHR32432">
    <property type="entry name" value="CELL DIVISION PROTEIN FTSA-RELATED"/>
    <property type="match status" value="1"/>
</dbReference>
<evidence type="ECO:0000256" key="5">
    <source>
        <dbReference type="HAMAP-Rule" id="MF_02033"/>
    </source>
</evidence>
<gene>
    <name evidence="5" type="primary">ftsA</name>
    <name evidence="8" type="ORF">A3C17_02090</name>
</gene>
<keyword evidence="3 5" id="KW-0472">Membrane</keyword>
<keyword evidence="4 5" id="KW-0131">Cell cycle</keyword>
<comment type="similarity">
    <text evidence="5 6">Belongs to the FtsA/MreB family.</text>
</comment>
<evidence type="ECO:0000256" key="3">
    <source>
        <dbReference type="ARBA" id="ARBA00023136"/>
    </source>
</evidence>
<keyword evidence="2 5" id="KW-0132">Cell division</keyword>
<evidence type="ECO:0000256" key="2">
    <source>
        <dbReference type="ARBA" id="ARBA00022618"/>
    </source>
</evidence>
<dbReference type="SUPFAM" id="SSF53067">
    <property type="entry name" value="Actin-like ATPase domain"/>
    <property type="match status" value="2"/>
</dbReference>
<dbReference type="InterPro" id="IPR020823">
    <property type="entry name" value="Cell_div_FtsA"/>
</dbReference>
<evidence type="ECO:0000313" key="8">
    <source>
        <dbReference type="EMBL" id="OGL69969.1"/>
    </source>
</evidence>
<dbReference type="GO" id="GO:0043093">
    <property type="term" value="P:FtsZ-dependent cytokinesis"/>
    <property type="evidence" value="ECO:0007669"/>
    <property type="project" value="UniProtKB-UniRule"/>
</dbReference>
<dbReference type="HAMAP" id="MF_02033">
    <property type="entry name" value="FtsA"/>
    <property type="match status" value="1"/>
</dbReference>
<comment type="caution">
    <text evidence="8">The sequence shown here is derived from an EMBL/GenBank/DDBJ whole genome shotgun (WGS) entry which is preliminary data.</text>
</comment>
<dbReference type="PANTHER" id="PTHR32432:SF4">
    <property type="entry name" value="CELL DIVISION PROTEIN FTSA"/>
    <property type="match status" value="1"/>
</dbReference>
<evidence type="ECO:0000256" key="4">
    <source>
        <dbReference type="ARBA" id="ARBA00023306"/>
    </source>
</evidence>
<dbReference type="InterPro" id="IPR003494">
    <property type="entry name" value="SHS2_FtsA"/>
</dbReference>
<dbReference type="InterPro" id="IPR043129">
    <property type="entry name" value="ATPase_NBD"/>
</dbReference>
<sequence length="432" mass="45578">MFGPFDRYTTSIMAQQGLFAGLDIGSSSIRMVVGQSVSRERGVRDLTILGAVEVPSQGISKGSVNGIDDAVASVSKCLEHAERMTGQPISSAWVGIGGTHIMAQESKGVVGVARSDGEIREDDVDRAIDAAKTVATPTNHEILHVIPKSFTVDGQRGVKDPVGMTGIRLEVDTLIVQGLTSQIKNVTKSVYRTGLDIDDLVFSILATGEVVLSPKQKELGSVVINIGAQTTSVIVYEEGDVLHVAVLPIGAEYITNDIAIALRTSIDVAERMKLRRGTASISRVEKGLKVSVAEFGGIGEESCTHTFLTNVIRARCEEIFELVDRELSKIDRSGLLPGGAFLTGGGSRLSGIGEVAKEVLRLPVTPGTPLGISAAVEQVNDVAFSTAIGLVKWAQEMQAQSGAHALSKMLGKIGGSHGVGSVVKGWLKELMP</sequence>
<protein>
    <recommendedName>
        <fullName evidence="5 6">Cell division protein FtsA</fullName>
    </recommendedName>
</protein>
<evidence type="ECO:0000256" key="1">
    <source>
        <dbReference type="ARBA" id="ARBA00022475"/>
    </source>
</evidence>
<evidence type="ECO:0000256" key="6">
    <source>
        <dbReference type="PIRNR" id="PIRNR003101"/>
    </source>
</evidence>
<dbReference type="NCBIfam" id="TIGR01174">
    <property type="entry name" value="ftsA"/>
    <property type="match status" value="1"/>
</dbReference>
<dbReference type="GO" id="GO:0009898">
    <property type="term" value="C:cytoplasmic side of plasma membrane"/>
    <property type="evidence" value="ECO:0007669"/>
    <property type="project" value="UniProtKB-UniRule"/>
</dbReference>
<dbReference type="AlphaFoldDB" id="A0A1F7TVD0"/>
<name>A0A1F7TVD0_9BACT</name>
<dbReference type="Pfam" id="PF14450">
    <property type="entry name" value="FtsA"/>
    <property type="match status" value="1"/>
</dbReference>
<keyword evidence="1 5" id="KW-1003">Cell membrane</keyword>
<organism evidence="8 9">
    <name type="scientific">Candidatus Uhrbacteria bacterium RIFCSPHIGHO2_02_FULL_53_13</name>
    <dbReference type="NCBI Taxonomy" id="1802389"/>
    <lineage>
        <taxon>Bacteria</taxon>
        <taxon>Candidatus Uhriibacteriota</taxon>
    </lineage>
</organism>
<dbReference type="PIRSF" id="PIRSF003101">
    <property type="entry name" value="FtsA"/>
    <property type="match status" value="1"/>
</dbReference>
<comment type="function">
    <text evidence="5 6">Cell division protein that is involved in the assembly of the Z ring. May serve as a membrane anchor for the Z ring.</text>
</comment>
<comment type="subcellular location">
    <subcellularLocation>
        <location evidence="5">Cell membrane</location>
        <topology evidence="5">Peripheral membrane protein</topology>
        <orientation evidence="5">Cytoplasmic side</orientation>
    </subcellularLocation>
    <text evidence="5">Localizes to the Z ring in an FtsZ-dependent manner. Targeted to the membrane through a conserved C-terminal amphipathic helix.</text>
</comment>
<evidence type="ECO:0000313" key="9">
    <source>
        <dbReference type="Proteomes" id="UP000177097"/>
    </source>
</evidence>
<feature type="domain" description="SHS2" evidence="7">
    <location>
        <begin position="19"/>
        <end position="211"/>
    </location>
</feature>
<dbReference type="Gene3D" id="3.30.1490.110">
    <property type="match status" value="1"/>
</dbReference>
<evidence type="ECO:0000259" key="7">
    <source>
        <dbReference type="SMART" id="SM00842"/>
    </source>
</evidence>
<reference evidence="8 9" key="1">
    <citation type="journal article" date="2016" name="Nat. Commun.">
        <title>Thousands of microbial genomes shed light on interconnected biogeochemical processes in an aquifer system.</title>
        <authorList>
            <person name="Anantharaman K."/>
            <person name="Brown C.T."/>
            <person name="Hug L.A."/>
            <person name="Sharon I."/>
            <person name="Castelle C.J."/>
            <person name="Probst A.J."/>
            <person name="Thomas B.C."/>
            <person name="Singh A."/>
            <person name="Wilkins M.J."/>
            <person name="Karaoz U."/>
            <person name="Brodie E.L."/>
            <person name="Williams K.H."/>
            <person name="Hubbard S.S."/>
            <person name="Banfield J.F."/>
        </authorList>
    </citation>
    <scope>NUCLEOTIDE SEQUENCE [LARGE SCALE GENOMIC DNA]</scope>
</reference>
<dbReference type="CDD" id="cd24048">
    <property type="entry name" value="ASKHA_NBD_FtsA"/>
    <property type="match status" value="1"/>
</dbReference>
<dbReference type="SMART" id="SM00842">
    <property type="entry name" value="FtsA"/>
    <property type="match status" value="1"/>
</dbReference>
<accession>A0A1F7TVD0</accession>
<dbReference type="Proteomes" id="UP000177097">
    <property type="component" value="Unassembled WGS sequence"/>
</dbReference>